<dbReference type="Pfam" id="PF05219">
    <property type="entry name" value="DREV"/>
    <property type="match status" value="2"/>
</dbReference>
<dbReference type="SMART" id="SM00298">
    <property type="entry name" value="CHROMO"/>
    <property type="match status" value="1"/>
</dbReference>
<evidence type="ECO:0000313" key="5">
    <source>
        <dbReference type="Proteomes" id="UP000050741"/>
    </source>
</evidence>
<dbReference type="AlphaFoldDB" id="A0A183BYX1"/>
<dbReference type="SUPFAM" id="SSF54160">
    <property type="entry name" value="Chromo domain-like"/>
    <property type="match status" value="1"/>
</dbReference>
<dbReference type="Gene3D" id="2.40.50.40">
    <property type="match status" value="1"/>
</dbReference>
<dbReference type="PANTHER" id="PTHR12890">
    <property type="entry name" value="DREV PROTEIN"/>
    <property type="match status" value="1"/>
</dbReference>
<protein>
    <submittedName>
        <fullName evidence="6">Chromo domain-containing protein</fullName>
    </submittedName>
</protein>
<dbReference type="InterPro" id="IPR007884">
    <property type="entry name" value="METL9"/>
</dbReference>
<evidence type="ECO:0000256" key="3">
    <source>
        <dbReference type="SAM" id="MobiDB-lite"/>
    </source>
</evidence>
<dbReference type="PROSITE" id="PS50013">
    <property type="entry name" value="CHROMO_2"/>
    <property type="match status" value="1"/>
</dbReference>
<accession>A0A183BYX1</accession>
<evidence type="ECO:0000256" key="2">
    <source>
        <dbReference type="ARBA" id="ARBA00023242"/>
    </source>
</evidence>
<proteinExistence type="predicted"/>
<keyword evidence="5" id="KW-1185">Reference proteome</keyword>
<dbReference type="InterPro" id="IPR000953">
    <property type="entry name" value="Chromo/chromo_shadow_dom"/>
</dbReference>
<sequence length="521" mass="58369">MWRQKRLVHILVEKEELDLGHWYGVDHRFLTEEAQRHFVPLQLDDETNEFLNSSLIVSNSICLQVIYYSFVASLLSVFLTKTSINGLLDRGRMFIFSHSHVRAFLALPDDWSPIGRRMLDIGAGDGEVTAKFVPFFGNVWVVEASKIMEWRLARRGFTVLPMDKWERSGPYELISALNLLDRHNMSRFAFCRFNDASVSRGRSLPVSEIPTKGSTFEAQVNTLIQNVLRPSGFAVIRWTKLPYLCEGDLSRAFYTLEDAVFLLNATVPSVHQAGPAVRNTELRIFIAMAAPFTAVGPPVLSAQAIGSAASFTAPVGPPPKLNAHAIDEDEPIDVDSVSVNGQSDAVGGNSDDSAVSEQADEVFVVEEIKAKQRVNGTDLYLIKWKGYDDEKEDTWEPVENLHCPETLKQFEATQVSDKAKRKKAGGKGQKKSTKKRGASDDATPTIPFVNKERYHIEEDGALPGQIIGVMKHEESGNMMALLTYTDNQEATEFVPTKLLLKKESTAEMILDFYEIRVNFQY</sequence>
<dbReference type="InterPro" id="IPR023779">
    <property type="entry name" value="Chromodomain_CS"/>
</dbReference>
<dbReference type="InterPro" id="IPR023780">
    <property type="entry name" value="Chromo_domain"/>
</dbReference>
<reference evidence="6" key="2">
    <citation type="submission" date="2016-06" db="UniProtKB">
        <authorList>
            <consortium name="WormBaseParasite"/>
        </authorList>
    </citation>
    <scope>IDENTIFICATION</scope>
</reference>
<feature type="domain" description="Chromo" evidence="4">
    <location>
        <begin position="363"/>
        <end position="422"/>
    </location>
</feature>
<dbReference type="PROSITE" id="PS00598">
    <property type="entry name" value="CHROMO_1"/>
    <property type="match status" value="1"/>
</dbReference>
<feature type="region of interest" description="Disordered" evidence="3">
    <location>
        <begin position="412"/>
        <end position="444"/>
    </location>
</feature>
<comment type="subcellular location">
    <subcellularLocation>
        <location evidence="1">Nucleus</location>
    </subcellularLocation>
</comment>
<dbReference type="SUPFAM" id="SSF53335">
    <property type="entry name" value="S-adenosyl-L-methionine-dependent methyltransferases"/>
    <property type="match status" value="1"/>
</dbReference>
<dbReference type="WBParaSite" id="GPLIN_000581200">
    <property type="protein sequence ID" value="GPLIN_000581200"/>
    <property type="gene ID" value="GPLIN_000581200"/>
</dbReference>
<keyword evidence="2" id="KW-0539">Nucleus</keyword>
<dbReference type="GO" id="GO:0106370">
    <property type="term" value="F:protein-L-histidine N-pros-methyltransferase activity"/>
    <property type="evidence" value="ECO:0007669"/>
    <property type="project" value="InterPro"/>
</dbReference>
<reference evidence="5" key="1">
    <citation type="submission" date="2014-05" db="EMBL/GenBank/DDBJ databases">
        <title>The genome and life-stage specific transcriptomes of Globodera pallida elucidate key aspects of plant parasitism by a cyst nematode.</title>
        <authorList>
            <person name="Cotton J.A."/>
            <person name="Lilley C.J."/>
            <person name="Jones L.M."/>
            <person name="Kikuchi T."/>
            <person name="Reid A.J."/>
            <person name="Thorpe P."/>
            <person name="Tsai I.J."/>
            <person name="Beasley H."/>
            <person name="Blok V."/>
            <person name="Cock P.J.A."/>
            <person name="Van den Akker S.E."/>
            <person name="Holroyd N."/>
            <person name="Hunt M."/>
            <person name="Mantelin S."/>
            <person name="Naghra H."/>
            <person name="Pain A."/>
            <person name="Palomares-Rius J.E."/>
            <person name="Zarowiecki M."/>
            <person name="Berriman M."/>
            <person name="Jones J.T."/>
            <person name="Urwin P.E."/>
        </authorList>
    </citation>
    <scope>NUCLEOTIDE SEQUENCE [LARGE SCALE GENOMIC DNA]</scope>
    <source>
        <strain evidence="5">Lindley</strain>
    </source>
</reference>
<evidence type="ECO:0000256" key="1">
    <source>
        <dbReference type="ARBA" id="ARBA00004123"/>
    </source>
</evidence>
<evidence type="ECO:0000313" key="6">
    <source>
        <dbReference type="WBParaSite" id="GPLIN_000581200"/>
    </source>
</evidence>
<organism evidence="5 6">
    <name type="scientific">Globodera pallida</name>
    <name type="common">Potato cyst nematode worm</name>
    <name type="synonym">Heterodera pallida</name>
    <dbReference type="NCBI Taxonomy" id="36090"/>
    <lineage>
        <taxon>Eukaryota</taxon>
        <taxon>Metazoa</taxon>
        <taxon>Ecdysozoa</taxon>
        <taxon>Nematoda</taxon>
        <taxon>Chromadorea</taxon>
        <taxon>Rhabditida</taxon>
        <taxon>Tylenchina</taxon>
        <taxon>Tylenchomorpha</taxon>
        <taxon>Tylenchoidea</taxon>
        <taxon>Heteroderidae</taxon>
        <taxon>Heteroderinae</taxon>
        <taxon>Globodera</taxon>
    </lineage>
</organism>
<evidence type="ECO:0000259" key="4">
    <source>
        <dbReference type="PROSITE" id="PS50013"/>
    </source>
</evidence>
<dbReference type="GO" id="GO:0005634">
    <property type="term" value="C:nucleus"/>
    <property type="evidence" value="ECO:0007669"/>
    <property type="project" value="UniProtKB-SubCell"/>
</dbReference>
<dbReference type="PANTHER" id="PTHR12890:SF0">
    <property type="entry name" value="PROTEIN-L-HISTIDINE N-PROS-METHYLTRANSFERASE"/>
    <property type="match status" value="1"/>
</dbReference>
<dbReference type="InterPro" id="IPR016197">
    <property type="entry name" value="Chromo-like_dom_sf"/>
</dbReference>
<dbReference type="Proteomes" id="UP000050741">
    <property type="component" value="Unassembled WGS sequence"/>
</dbReference>
<name>A0A183BYX1_GLOPA</name>
<dbReference type="Pfam" id="PF00385">
    <property type="entry name" value="Chromo"/>
    <property type="match status" value="1"/>
</dbReference>
<dbReference type="InterPro" id="IPR029063">
    <property type="entry name" value="SAM-dependent_MTases_sf"/>
</dbReference>
<dbReference type="CDD" id="cd00024">
    <property type="entry name" value="CD_CSD"/>
    <property type="match status" value="1"/>
</dbReference>
<feature type="compositionally biased region" description="Basic residues" evidence="3">
    <location>
        <begin position="419"/>
        <end position="436"/>
    </location>
</feature>